<reference evidence="5" key="1">
    <citation type="journal article" date="2019" name="Int. J. Syst. Evol. Microbiol.">
        <title>The Global Catalogue of Microorganisms (GCM) 10K type strain sequencing project: providing services to taxonomists for standard genome sequencing and annotation.</title>
        <authorList>
            <consortium name="The Broad Institute Genomics Platform"/>
            <consortium name="The Broad Institute Genome Sequencing Center for Infectious Disease"/>
            <person name="Wu L."/>
            <person name="Ma J."/>
        </authorList>
    </citation>
    <scope>NUCLEOTIDE SEQUENCE [LARGE SCALE GENOMIC DNA]</scope>
    <source>
        <strain evidence="5">CGMCC 1.13718</strain>
    </source>
</reference>
<evidence type="ECO:0000256" key="1">
    <source>
        <dbReference type="ARBA" id="ARBA00006625"/>
    </source>
</evidence>
<comment type="similarity">
    <text evidence="1">Belongs to the peptidase C59 family.</text>
</comment>
<dbReference type="InterPro" id="IPR052193">
    <property type="entry name" value="Peptidase_C59"/>
</dbReference>
<organism evidence="4 5">
    <name type="scientific">Pseudofrancisella aestuarii</name>
    <dbReference type="NCBI Taxonomy" id="2670347"/>
    <lineage>
        <taxon>Bacteria</taxon>
        <taxon>Pseudomonadati</taxon>
        <taxon>Pseudomonadota</taxon>
        <taxon>Gammaproteobacteria</taxon>
        <taxon>Thiotrichales</taxon>
        <taxon>Francisellaceae</taxon>
        <taxon>Pseudofrancisella</taxon>
    </lineage>
</organism>
<keyword evidence="2 4" id="KW-0378">Hydrolase</keyword>
<keyword evidence="5" id="KW-1185">Reference proteome</keyword>
<dbReference type="InterPro" id="IPR029055">
    <property type="entry name" value="Ntn_hydrolases_N"/>
</dbReference>
<dbReference type="Proteomes" id="UP001595926">
    <property type="component" value="Unassembled WGS sequence"/>
</dbReference>
<feature type="domain" description="Choloylglycine hydrolase/NAAA C-terminal" evidence="3">
    <location>
        <begin position="22"/>
        <end position="325"/>
    </location>
</feature>
<dbReference type="InterPro" id="IPR029132">
    <property type="entry name" value="CBAH/NAAA_C"/>
</dbReference>
<dbReference type="SUPFAM" id="SSF56235">
    <property type="entry name" value="N-terminal nucleophile aminohydrolases (Ntn hydrolases)"/>
    <property type="match status" value="1"/>
</dbReference>
<dbReference type="Pfam" id="PF02275">
    <property type="entry name" value="CBAH"/>
    <property type="match status" value="1"/>
</dbReference>
<dbReference type="PANTHER" id="PTHR35527:SF2">
    <property type="entry name" value="HYDROLASE"/>
    <property type="match status" value="1"/>
</dbReference>
<evidence type="ECO:0000313" key="4">
    <source>
        <dbReference type="EMBL" id="MFC4891501.1"/>
    </source>
</evidence>
<dbReference type="EMBL" id="JBHSJH010000001">
    <property type="protein sequence ID" value="MFC4891501.1"/>
    <property type="molecule type" value="Genomic_DNA"/>
</dbReference>
<dbReference type="GO" id="GO:0016787">
    <property type="term" value="F:hydrolase activity"/>
    <property type="evidence" value="ECO:0007669"/>
    <property type="project" value="UniProtKB-KW"/>
</dbReference>
<protein>
    <submittedName>
        <fullName evidence="4">Linear amide C-N hydrolase</fullName>
    </submittedName>
</protein>
<evidence type="ECO:0000256" key="2">
    <source>
        <dbReference type="ARBA" id="ARBA00022801"/>
    </source>
</evidence>
<dbReference type="Gene3D" id="3.60.60.10">
    <property type="entry name" value="Penicillin V Acylase, Chain A"/>
    <property type="match status" value="1"/>
</dbReference>
<proteinExistence type="inferred from homology"/>
<evidence type="ECO:0000259" key="3">
    <source>
        <dbReference type="Pfam" id="PF02275"/>
    </source>
</evidence>
<gene>
    <name evidence="4" type="ORF">ACFPDQ_00380</name>
</gene>
<sequence>MIKKIALISSITLGIVTISEACTEVFIHKENASIVGRTMDFPINIGIFTIGYNKGVHQVSSYMDKAYPDLKVAEWDVKYPFMGREIFSTGLLVDGANDQGLSASFLYLPGTEYPKYDPSNKKAVLSFYDLVNYTLATSKDVNEALENISKYQIISSSVAVAPDIALKDAPLHFSLKDKSGNSAVIEFINGKINVYKGEEAGNVLTNYPTLPEQLKNLSNYNSLLNYNKDEQKAKFGNIPGFKLTIESSSLRDNIASMVGIPGDYSPPSRFVRASYLEKNVPEMNYPQDYKYMMKHILNSVTVPYSPEPNSTATQWQTIKDLNSNTISYKNILYLYNGKLIVAEGNENTYNIDQIFSTGLETIGASGKLQKKVTNPQDYNYYAMEALEKGLKVE</sequence>
<evidence type="ECO:0000313" key="5">
    <source>
        <dbReference type="Proteomes" id="UP001595926"/>
    </source>
</evidence>
<name>A0ABV9T8N7_9GAMM</name>
<accession>A0ABV9T8N7</accession>
<comment type="caution">
    <text evidence="4">The sequence shown here is derived from an EMBL/GenBank/DDBJ whole genome shotgun (WGS) entry which is preliminary data.</text>
</comment>
<dbReference type="PANTHER" id="PTHR35527">
    <property type="entry name" value="CHOLOYLGLYCINE HYDROLASE"/>
    <property type="match status" value="1"/>
</dbReference>
<dbReference type="RefSeq" id="WP_119330753.1">
    <property type="nucleotide sequence ID" value="NZ_JBHSJH010000001.1"/>
</dbReference>